<comment type="function">
    <text evidence="6">Toxic component of a toxin-antitoxin (TA) system. An RNase.</text>
</comment>
<keyword evidence="9" id="KW-1185">Reference proteome</keyword>
<evidence type="ECO:0000259" key="7">
    <source>
        <dbReference type="Pfam" id="PF01850"/>
    </source>
</evidence>
<dbReference type="RefSeq" id="WP_369205624.1">
    <property type="nucleotide sequence ID" value="NZ_JBFNXQ010000023.1"/>
</dbReference>
<name>A0ABV3XDG1_9ACTN</name>
<feature type="domain" description="PIN" evidence="7">
    <location>
        <begin position="4"/>
        <end position="114"/>
    </location>
</feature>
<comment type="caution">
    <text evidence="8">The sequence shown here is derived from an EMBL/GenBank/DDBJ whole genome shotgun (WGS) entry which is preliminary data.</text>
</comment>
<dbReference type="Pfam" id="PF01850">
    <property type="entry name" value="PIN"/>
    <property type="match status" value="1"/>
</dbReference>
<protein>
    <recommendedName>
        <fullName evidence="6">Ribonuclease VapC</fullName>
        <shortName evidence="6">RNase VapC</shortName>
        <ecNumber evidence="6">3.1.-.-</ecNumber>
    </recommendedName>
    <alternativeName>
        <fullName evidence="6">Toxin VapC</fullName>
    </alternativeName>
</protein>
<dbReference type="CDD" id="cd09874">
    <property type="entry name" value="PIN_MT3492-like"/>
    <property type="match status" value="1"/>
</dbReference>
<dbReference type="InterPro" id="IPR022907">
    <property type="entry name" value="VapC_family"/>
</dbReference>
<keyword evidence="2 6" id="KW-0540">Nuclease</keyword>
<evidence type="ECO:0000256" key="1">
    <source>
        <dbReference type="ARBA" id="ARBA00022649"/>
    </source>
</evidence>
<dbReference type="SUPFAM" id="SSF88723">
    <property type="entry name" value="PIN domain-like"/>
    <property type="match status" value="1"/>
</dbReference>
<keyword evidence="6" id="KW-0800">Toxin</keyword>
<reference evidence="8 9" key="1">
    <citation type="submission" date="2024-06" db="EMBL/GenBank/DDBJ databases">
        <title>Draft genome sequence of Geodermatophilus badlandi, a novel member of the Geodermatophilaceae isolated from badland sedimentary rocks in the Red desert, Wyoming, USA.</title>
        <authorList>
            <person name="Ben Tekaya S."/>
            <person name="Nouioui I."/>
            <person name="Flores G.M."/>
            <person name="Shaal M.N."/>
            <person name="Bredoire F."/>
            <person name="Basile F."/>
            <person name="Van Diepen L."/>
            <person name="Ward N.L."/>
        </authorList>
    </citation>
    <scope>NUCLEOTIDE SEQUENCE [LARGE SCALE GENOMIC DNA]</scope>
    <source>
        <strain evidence="8 9">WL48A</strain>
    </source>
</reference>
<evidence type="ECO:0000256" key="5">
    <source>
        <dbReference type="ARBA" id="ARBA00022842"/>
    </source>
</evidence>
<evidence type="ECO:0000256" key="3">
    <source>
        <dbReference type="ARBA" id="ARBA00022723"/>
    </source>
</evidence>
<organism evidence="8 9">
    <name type="scientific">Geodermatophilus maliterrae</name>
    <dbReference type="NCBI Taxonomy" id="3162531"/>
    <lineage>
        <taxon>Bacteria</taxon>
        <taxon>Bacillati</taxon>
        <taxon>Actinomycetota</taxon>
        <taxon>Actinomycetes</taxon>
        <taxon>Geodermatophilales</taxon>
        <taxon>Geodermatophilaceae</taxon>
        <taxon>Geodermatophilus</taxon>
    </lineage>
</organism>
<evidence type="ECO:0000256" key="4">
    <source>
        <dbReference type="ARBA" id="ARBA00022801"/>
    </source>
</evidence>
<evidence type="ECO:0000256" key="2">
    <source>
        <dbReference type="ARBA" id="ARBA00022722"/>
    </source>
</evidence>
<dbReference type="EMBL" id="JBFNXQ010000023">
    <property type="protein sequence ID" value="MEX5718604.1"/>
    <property type="molecule type" value="Genomic_DNA"/>
</dbReference>
<feature type="binding site" evidence="6">
    <location>
        <position position="6"/>
    </location>
    <ligand>
        <name>Mg(2+)</name>
        <dbReference type="ChEBI" id="CHEBI:18420"/>
    </ligand>
</feature>
<gene>
    <name evidence="6" type="primary">vapC</name>
    <name evidence="8" type="ORF">ABQ292_09540</name>
</gene>
<feature type="binding site" evidence="6">
    <location>
        <position position="102"/>
    </location>
    <ligand>
        <name>Mg(2+)</name>
        <dbReference type="ChEBI" id="CHEBI:18420"/>
    </ligand>
</feature>
<evidence type="ECO:0000313" key="9">
    <source>
        <dbReference type="Proteomes" id="UP001560045"/>
    </source>
</evidence>
<comment type="similarity">
    <text evidence="6">Belongs to the PINc/VapC protein family.</text>
</comment>
<keyword evidence="5 6" id="KW-0460">Magnesium</keyword>
<comment type="cofactor">
    <cofactor evidence="6">
        <name>Mg(2+)</name>
        <dbReference type="ChEBI" id="CHEBI:18420"/>
    </cofactor>
</comment>
<evidence type="ECO:0000256" key="6">
    <source>
        <dbReference type="HAMAP-Rule" id="MF_00265"/>
    </source>
</evidence>
<keyword evidence="4 6" id="KW-0378">Hydrolase</keyword>
<keyword evidence="3 6" id="KW-0479">Metal-binding</keyword>
<accession>A0ABV3XDG1</accession>
<keyword evidence="1 6" id="KW-1277">Toxin-antitoxin system</keyword>
<dbReference type="HAMAP" id="MF_00265">
    <property type="entry name" value="VapC_Nob1"/>
    <property type="match status" value="1"/>
</dbReference>
<dbReference type="Gene3D" id="3.40.50.1010">
    <property type="entry name" value="5'-nuclease"/>
    <property type="match status" value="1"/>
</dbReference>
<evidence type="ECO:0000313" key="8">
    <source>
        <dbReference type="EMBL" id="MEX5718604.1"/>
    </source>
</evidence>
<dbReference type="EC" id="3.1.-.-" evidence="6"/>
<sequence length="148" mass="15412">MIAYFDSSAAVPLLVEDEPGASACRRVWATADAVVASRVLYVEVAAALARAERLGRLTAPAHQAARAGLDVIWAQVDVVEVTDTLVRRAAQLARDQSLRGFDALHYAAALSLAGPTTVALAGDAALLRAWRATGLDVIDTSTGELGSA</sequence>
<dbReference type="InterPro" id="IPR029060">
    <property type="entry name" value="PIN-like_dom_sf"/>
</dbReference>
<dbReference type="InterPro" id="IPR002716">
    <property type="entry name" value="PIN_dom"/>
</dbReference>
<dbReference type="Proteomes" id="UP001560045">
    <property type="component" value="Unassembled WGS sequence"/>
</dbReference>
<proteinExistence type="inferred from homology"/>